<accession>A0A2S3HCJ2</accession>
<evidence type="ECO:0000259" key="4">
    <source>
        <dbReference type="Pfam" id="PF00685"/>
    </source>
</evidence>
<proteinExistence type="inferred from homology"/>
<dbReference type="Gramene" id="PAN19830">
    <property type="protein sequence ID" value="PAN19830"/>
    <property type="gene ID" value="PAHAL_3G301900"/>
</dbReference>
<dbReference type="EMBL" id="CM008048">
    <property type="protein sequence ID" value="PAN19830.1"/>
    <property type="molecule type" value="Genomic_DNA"/>
</dbReference>
<dbReference type="InterPro" id="IPR000863">
    <property type="entry name" value="Sulfotransferase_dom"/>
</dbReference>
<dbReference type="EC" id="2.8.2.-" evidence="3"/>
<evidence type="ECO:0000256" key="2">
    <source>
        <dbReference type="ARBA" id="ARBA00022679"/>
    </source>
</evidence>
<evidence type="ECO:0000256" key="3">
    <source>
        <dbReference type="RuleBase" id="RU361155"/>
    </source>
</evidence>
<organism evidence="5">
    <name type="scientific">Panicum hallii</name>
    <dbReference type="NCBI Taxonomy" id="206008"/>
    <lineage>
        <taxon>Eukaryota</taxon>
        <taxon>Viridiplantae</taxon>
        <taxon>Streptophyta</taxon>
        <taxon>Embryophyta</taxon>
        <taxon>Tracheophyta</taxon>
        <taxon>Spermatophyta</taxon>
        <taxon>Magnoliopsida</taxon>
        <taxon>Liliopsida</taxon>
        <taxon>Poales</taxon>
        <taxon>Poaceae</taxon>
        <taxon>PACMAD clade</taxon>
        <taxon>Panicoideae</taxon>
        <taxon>Panicodae</taxon>
        <taxon>Paniceae</taxon>
        <taxon>Panicinae</taxon>
        <taxon>Panicum</taxon>
        <taxon>Panicum sect. Panicum</taxon>
    </lineage>
</organism>
<dbReference type="SUPFAM" id="SSF52540">
    <property type="entry name" value="P-loop containing nucleoside triphosphate hydrolases"/>
    <property type="match status" value="1"/>
</dbReference>
<sequence length="330" mass="37640">MATIHGEDEKTRCRTAEEEDVKKGLMQEEGSLLSSEMPPLVQHQNFWVSPKLFKSMQLVQEEFVPRADDIILATYPKCGTTWLKALAFAITNRSRHMLAHHPLLTRHPQDTVPFLELPNRRIQPLAELEAISSLRLLATHLPFPLLPASVTAVGSRVVYMCRDPKDVFVSKWHFENRMSEKLFIELGLSFHLFCEGISVCGPIWNHYLEYWNESKARPDKVLFLKYEEMMSDPVKQVKRLAEFLGAPFTDTEERSGVVDEVVKLCSFEHLTSLEVNSTGVADLIGGFPMENSTYFRRGKVGDWENHLSAEMAQQLDSIVEEKLKGCGLTF</sequence>
<gene>
    <name evidence="5" type="ORF">PAHAL_3G301900</name>
</gene>
<dbReference type="Pfam" id="PF00685">
    <property type="entry name" value="Sulfotransfer_1"/>
    <property type="match status" value="1"/>
</dbReference>
<comment type="similarity">
    <text evidence="1 3">Belongs to the sulfotransferase 1 family.</text>
</comment>
<evidence type="ECO:0000313" key="5">
    <source>
        <dbReference type="EMBL" id="PAN19830.1"/>
    </source>
</evidence>
<protein>
    <recommendedName>
        <fullName evidence="3">Sulfotransferase</fullName>
        <ecNumber evidence="3">2.8.2.-</ecNumber>
    </recommendedName>
</protein>
<dbReference type="PANTHER" id="PTHR11783">
    <property type="entry name" value="SULFOTRANSFERASE SULT"/>
    <property type="match status" value="1"/>
</dbReference>
<reference evidence="5" key="1">
    <citation type="submission" date="2018-04" db="EMBL/GenBank/DDBJ databases">
        <title>WGS assembly of Panicum hallii.</title>
        <authorList>
            <person name="Lovell J."/>
            <person name="Jenkins J."/>
            <person name="Lowry D."/>
            <person name="Mamidi S."/>
            <person name="Sreedasyam A."/>
            <person name="Weng X."/>
            <person name="Barry K."/>
            <person name="Bonette J."/>
            <person name="Campitelli B."/>
            <person name="Daum C."/>
            <person name="Gordon S."/>
            <person name="Gould B."/>
            <person name="Lipzen A."/>
            <person name="Macqueen A."/>
            <person name="Palacio-Mejia J."/>
            <person name="Plott C."/>
            <person name="Shakirov E."/>
            <person name="Shu S."/>
            <person name="Yoshinaga Y."/>
            <person name="Zane M."/>
            <person name="Rokhsar D."/>
            <person name="Grimwood J."/>
            <person name="Schmutz J."/>
            <person name="Juenger T."/>
        </authorList>
    </citation>
    <scope>NUCLEOTIDE SEQUENCE [LARGE SCALE GENOMIC DNA]</scope>
    <source>
        <strain evidence="5">FIL2</strain>
    </source>
</reference>
<dbReference type="Proteomes" id="UP000243499">
    <property type="component" value="Chromosome 3"/>
</dbReference>
<feature type="domain" description="Sulfotransferase" evidence="4">
    <location>
        <begin position="68"/>
        <end position="327"/>
    </location>
</feature>
<dbReference type="GO" id="GO:0008146">
    <property type="term" value="F:sulfotransferase activity"/>
    <property type="evidence" value="ECO:0007669"/>
    <property type="project" value="InterPro"/>
</dbReference>
<dbReference type="InterPro" id="IPR027417">
    <property type="entry name" value="P-loop_NTPase"/>
</dbReference>
<dbReference type="Gene3D" id="3.40.50.300">
    <property type="entry name" value="P-loop containing nucleotide triphosphate hydrolases"/>
    <property type="match status" value="1"/>
</dbReference>
<dbReference type="AlphaFoldDB" id="A0A2S3HCJ2"/>
<evidence type="ECO:0000256" key="1">
    <source>
        <dbReference type="ARBA" id="ARBA00005771"/>
    </source>
</evidence>
<keyword evidence="2 3" id="KW-0808">Transferase</keyword>
<name>A0A2S3HCJ2_9POAL</name>